<reference evidence="3 4" key="1">
    <citation type="submission" date="2018-09" db="EMBL/GenBank/DDBJ databases">
        <title>Genome sequencing of Nocardioides immobilis CCTCC AB 2017083 for comparison to Nocardioides silvaticus.</title>
        <authorList>
            <person name="Li C."/>
            <person name="Wang G."/>
        </authorList>
    </citation>
    <scope>NUCLEOTIDE SEQUENCE [LARGE SCALE GENOMIC DNA]</scope>
    <source>
        <strain evidence="3 4">CCTCC AB 2017083</strain>
    </source>
</reference>
<feature type="compositionally biased region" description="Low complexity" evidence="1">
    <location>
        <begin position="86"/>
        <end position="96"/>
    </location>
</feature>
<keyword evidence="2" id="KW-0812">Transmembrane</keyword>
<dbReference type="Proteomes" id="UP000283644">
    <property type="component" value="Unassembled WGS sequence"/>
</dbReference>
<sequence>MSDIEQRLRSALEARAALVQPEDLTLNPVLEPTEPETGPWWQRPGSYLFVAAVALIVIALPLLALANTMDDDGKRDEDQVAPSPTDPTTMTDPVPMEIDKGAADVDGDGTKDSIRVVELDSGAEPSPRSAIEVDLSSTGETVSYRYPRLGTLELAEAADVDGRRGLEVFAVLEPTSKDLHRSAPSVISLRDGELTEILDEDFGTGYWWVGEGAQLWWWQSEDEWPAGTATIGPVEATSFRHGDRLQPVGEGSWCVDPTVPDDLQQCGGGEPPNSTGTDGGTTGEPEADPWWEEHPEGLPSTWAVEGEYGGGATGDLDGNGSTDTASVAGSEVRVDLGDEVLTAAIDGANPALEGVVALDGSATPVVLGHTTEGAAGTTYVTWFAFAVIDGELVRLNKAPLGPPFDSIYSNLTTEEGGHPTVRTWVAGDNALYGMDYLDRLLVEGPDDAEVWAYEVRVRTWYVDGTTLRATVPVHGCVAPDIGREFYQCPDGL</sequence>
<comment type="caution">
    <text evidence="3">The sequence shown here is derived from an EMBL/GenBank/DDBJ whole genome shotgun (WGS) entry which is preliminary data.</text>
</comment>
<dbReference type="RefSeq" id="WP_118923075.1">
    <property type="nucleotide sequence ID" value="NZ_QXGH01000010.1"/>
</dbReference>
<accession>A0A417Y6D7</accession>
<feature type="region of interest" description="Disordered" evidence="1">
    <location>
        <begin position="262"/>
        <end position="289"/>
    </location>
</feature>
<dbReference type="AlphaFoldDB" id="A0A417Y6D7"/>
<evidence type="ECO:0000313" key="3">
    <source>
        <dbReference type="EMBL" id="RHW28243.1"/>
    </source>
</evidence>
<evidence type="ECO:0000256" key="2">
    <source>
        <dbReference type="SAM" id="Phobius"/>
    </source>
</evidence>
<dbReference type="EMBL" id="QXGH01000010">
    <property type="protein sequence ID" value="RHW28243.1"/>
    <property type="molecule type" value="Genomic_DNA"/>
</dbReference>
<protein>
    <submittedName>
        <fullName evidence="3">Uncharacterized protein</fullName>
    </submittedName>
</protein>
<name>A0A417Y6D7_9ACTN</name>
<feature type="region of interest" description="Disordered" evidence="1">
    <location>
        <begin position="72"/>
        <end position="109"/>
    </location>
</feature>
<feature type="compositionally biased region" description="Basic and acidic residues" evidence="1">
    <location>
        <begin position="97"/>
        <end position="109"/>
    </location>
</feature>
<evidence type="ECO:0000256" key="1">
    <source>
        <dbReference type="SAM" id="MobiDB-lite"/>
    </source>
</evidence>
<keyword evidence="2" id="KW-1133">Transmembrane helix</keyword>
<keyword evidence="2" id="KW-0472">Membrane</keyword>
<proteinExistence type="predicted"/>
<feature type="transmembrane region" description="Helical" evidence="2">
    <location>
        <begin position="47"/>
        <end position="66"/>
    </location>
</feature>
<organism evidence="3 4">
    <name type="scientific">Nocardioides immobilis</name>
    <dbReference type="NCBI Taxonomy" id="2049295"/>
    <lineage>
        <taxon>Bacteria</taxon>
        <taxon>Bacillati</taxon>
        <taxon>Actinomycetota</taxon>
        <taxon>Actinomycetes</taxon>
        <taxon>Propionibacteriales</taxon>
        <taxon>Nocardioidaceae</taxon>
        <taxon>Nocardioides</taxon>
    </lineage>
</organism>
<gene>
    <name evidence="3" type="ORF">D0Z08_04465</name>
</gene>
<evidence type="ECO:0000313" key="4">
    <source>
        <dbReference type="Proteomes" id="UP000283644"/>
    </source>
</evidence>
<keyword evidence="4" id="KW-1185">Reference proteome</keyword>